<feature type="region of interest" description="Disordered" evidence="8">
    <location>
        <begin position="173"/>
        <end position="206"/>
    </location>
</feature>
<evidence type="ECO:0000256" key="4">
    <source>
        <dbReference type="ARBA" id="ARBA00023128"/>
    </source>
</evidence>
<comment type="subcellular location">
    <subcellularLocation>
        <location evidence="1">Mitochondrion</location>
    </subcellularLocation>
</comment>
<dbReference type="GO" id="GO:0003735">
    <property type="term" value="F:structural constituent of ribosome"/>
    <property type="evidence" value="ECO:0007669"/>
    <property type="project" value="TreeGrafter"/>
</dbReference>
<keyword evidence="5" id="KW-0687">Ribonucleoprotein</keyword>
<protein>
    <recommendedName>
        <fullName evidence="7">Large ribosomal subunit protein mL54</fullName>
    </recommendedName>
</protein>
<dbReference type="PANTHER" id="PTHR28595">
    <property type="entry name" value="39S RIBOSOMAL PROTEIN L54, MITOCHONDRIAL"/>
    <property type="match status" value="1"/>
</dbReference>
<evidence type="ECO:0000256" key="7">
    <source>
        <dbReference type="ARBA" id="ARBA00035179"/>
    </source>
</evidence>
<feature type="compositionally biased region" description="Polar residues" evidence="8">
    <location>
        <begin position="173"/>
        <end position="201"/>
    </location>
</feature>
<accession>A0A2B7XL40</accession>
<organism evidence="9 10">
    <name type="scientific">Helicocarpus griseus UAMH5409</name>
    <dbReference type="NCBI Taxonomy" id="1447875"/>
    <lineage>
        <taxon>Eukaryota</taxon>
        <taxon>Fungi</taxon>
        <taxon>Dikarya</taxon>
        <taxon>Ascomycota</taxon>
        <taxon>Pezizomycotina</taxon>
        <taxon>Eurotiomycetes</taxon>
        <taxon>Eurotiomycetidae</taxon>
        <taxon>Onygenales</taxon>
        <taxon>Ajellomycetaceae</taxon>
        <taxon>Helicocarpus</taxon>
    </lineage>
</organism>
<evidence type="ECO:0000256" key="1">
    <source>
        <dbReference type="ARBA" id="ARBA00004173"/>
    </source>
</evidence>
<keyword evidence="3" id="KW-0689">Ribosomal protein</keyword>
<evidence type="ECO:0000256" key="2">
    <source>
        <dbReference type="ARBA" id="ARBA00022946"/>
    </source>
</evidence>
<sequence>MICQRCRTSLLHRLPLLQQSSASLQASRCATFLPYRQNIRSYSTPAPDALAPAQSAPASSITLQGVSSPSGSALTPKGAAPIVRSGTPAGTPLKGLGYVKNKPEIVAQEDHEYPEWLWGLLDKSKSKSQADGGVDVSTLNKKQRIRHEKKMAARAAAAPRKIPLHEQAVNITSADAVSQSPESLEAASSSVETRTKITQSARAARRKSIKEANFLRGM</sequence>
<dbReference type="PANTHER" id="PTHR28595:SF1">
    <property type="entry name" value="LARGE RIBOSOMAL SUBUNIT PROTEIN ML54"/>
    <property type="match status" value="1"/>
</dbReference>
<dbReference type="STRING" id="1447875.A0A2B7XL40"/>
<evidence type="ECO:0000256" key="6">
    <source>
        <dbReference type="ARBA" id="ARBA00033752"/>
    </source>
</evidence>
<gene>
    <name evidence="9" type="ORF">AJ79_05615</name>
</gene>
<keyword evidence="4" id="KW-0496">Mitochondrion</keyword>
<reference evidence="9 10" key="1">
    <citation type="submission" date="2017-10" db="EMBL/GenBank/DDBJ databases">
        <title>Comparative genomics in systemic dimorphic fungi from Ajellomycetaceae.</title>
        <authorList>
            <person name="Munoz J.F."/>
            <person name="Mcewen J.G."/>
            <person name="Clay O.K."/>
            <person name="Cuomo C.A."/>
        </authorList>
    </citation>
    <scope>NUCLEOTIDE SEQUENCE [LARGE SCALE GENOMIC DNA]</scope>
    <source>
        <strain evidence="9 10">UAMH5409</strain>
    </source>
</reference>
<dbReference type="Pfam" id="PF08561">
    <property type="entry name" value="Ribosomal_L37"/>
    <property type="match status" value="1"/>
</dbReference>
<evidence type="ECO:0000256" key="5">
    <source>
        <dbReference type="ARBA" id="ARBA00023274"/>
    </source>
</evidence>
<evidence type="ECO:0000313" key="10">
    <source>
        <dbReference type="Proteomes" id="UP000223968"/>
    </source>
</evidence>
<dbReference type="InterPro" id="IPR013870">
    <property type="entry name" value="Ribosomal_mL54"/>
</dbReference>
<comment type="similarity">
    <text evidence="6">Belongs to the mitochondrion-specific ribosomal protein mL54 family.</text>
</comment>
<evidence type="ECO:0000256" key="8">
    <source>
        <dbReference type="SAM" id="MobiDB-lite"/>
    </source>
</evidence>
<dbReference type="EMBL" id="PDNB01000091">
    <property type="protein sequence ID" value="PGH09650.1"/>
    <property type="molecule type" value="Genomic_DNA"/>
</dbReference>
<comment type="caution">
    <text evidence="9">The sequence shown here is derived from an EMBL/GenBank/DDBJ whole genome shotgun (WGS) entry which is preliminary data.</text>
</comment>
<proteinExistence type="inferred from homology"/>
<dbReference type="Proteomes" id="UP000223968">
    <property type="component" value="Unassembled WGS sequence"/>
</dbReference>
<evidence type="ECO:0000256" key="3">
    <source>
        <dbReference type="ARBA" id="ARBA00022980"/>
    </source>
</evidence>
<dbReference type="OrthoDB" id="10252718at2759"/>
<evidence type="ECO:0000313" key="9">
    <source>
        <dbReference type="EMBL" id="PGH09650.1"/>
    </source>
</evidence>
<keyword evidence="10" id="KW-1185">Reference proteome</keyword>
<dbReference type="GO" id="GO:0005762">
    <property type="term" value="C:mitochondrial large ribosomal subunit"/>
    <property type="evidence" value="ECO:0007669"/>
    <property type="project" value="TreeGrafter"/>
</dbReference>
<keyword evidence="2" id="KW-0809">Transit peptide</keyword>
<dbReference type="AlphaFoldDB" id="A0A2B7XL40"/>
<name>A0A2B7XL40_9EURO</name>